<comment type="caution">
    <text evidence="3">The sequence shown here is derived from an EMBL/GenBank/DDBJ whole genome shotgun (WGS) entry which is preliminary data.</text>
</comment>
<evidence type="ECO:0008006" key="5">
    <source>
        <dbReference type="Google" id="ProtNLM"/>
    </source>
</evidence>
<evidence type="ECO:0000313" key="4">
    <source>
        <dbReference type="Proteomes" id="UP000230407"/>
    </source>
</evidence>
<dbReference type="Proteomes" id="UP000230407">
    <property type="component" value="Unassembled WGS sequence"/>
</dbReference>
<dbReference type="AlphaFoldDB" id="A0A2M8LPS1"/>
<feature type="region of interest" description="Disordered" evidence="1">
    <location>
        <begin position="116"/>
        <end position="135"/>
    </location>
</feature>
<organism evidence="3 4">
    <name type="scientific">Streptomyces carminius</name>
    <dbReference type="NCBI Taxonomy" id="2665496"/>
    <lineage>
        <taxon>Bacteria</taxon>
        <taxon>Bacillati</taxon>
        <taxon>Actinomycetota</taxon>
        <taxon>Actinomycetes</taxon>
        <taxon>Kitasatosporales</taxon>
        <taxon>Streptomycetaceae</taxon>
        <taxon>Streptomyces</taxon>
    </lineage>
</organism>
<feature type="signal peptide" evidence="2">
    <location>
        <begin position="1"/>
        <end position="24"/>
    </location>
</feature>
<evidence type="ECO:0000313" key="3">
    <source>
        <dbReference type="EMBL" id="PJE93949.1"/>
    </source>
</evidence>
<feature type="compositionally biased region" description="Basic and acidic residues" evidence="1">
    <location>
        <begin position="33"/>
        <end position="50"/>
    </location>
</feature>
<dbReference type="EMBL" id="PGGW01000071">
    <property type="protein sequence ID" value="PJE93949.1"/>
    <property type="molecule type" value="Genomic_DNA"/>
</dbReference>
<evidence type="ECO:0000256" key="1">
    <source>
        <dbReference type="SAM" id="MobiDB-lite"/>
    </source>
</evidence>
<feature type="chain" id="PRO_5014637374" description="Lipoprotein" evidence="2">
    <location>
        <begin position="25"/>
        <end position="273"/>
    </location>
</feature>
<evidence type="ECO:0000256" key="2">
    <source>
        <dbReference type="SAM" id="SignalP"/>
    </source>
</evidence>
<keyword evidence="4" id="KW-1185">Reference proteome</keyword>
<keyword evidence="2" id="KW-0732">Signal</keyword>
<dbReference type="PROSITE" id="PS51257">
    <property type="entry name" value="PROKAR_LIPOPROTEIN"/>
    <property type="match status" value="1"/>
</dbReference>
<reference evidence="3 4" key="1">
    <citation type="submission" date="2017-11" db="EMBL/GenBank/DDBJ databases">
        <title>Streptomyces carmine sp. nov., a novel actinomycete isolated from Sophora alopecuroides in Xinjiang, China.</title>
        <authorList>
            <person name="Wang Y."/>
            <person name="Luo X."/>
            <person name="Wan C."/>
            <person name="Zhang L."/>
        </authorList>
    </citation>
    <scope>NUCLEOTIDE SEQUENCE [LARGE SCALE GENOMIC DNA]</scope>
    <source>
        <strain evidence="3 4">TRM SA0054</strain>
    </source>
</reference>
<sequence length="273" mass="27600">MRPALVRRTALAASAVCLALLATACGGSDPDGGSDKGGDGTKAGKADEKAAAQPAVKAKTAAELDELALAEGDVKDHEIQKVGAGEAPDSGDIKVDKAGCEPLAHAMTGVRVGEPAATAQRGVSQKAKKPAEPSLDELAEMTEEEIAEAFIGALDMTMTTVSLSSYDGAGAEQALADLRTAATDCGGGFTSTAPRDKRKVTGITEEKVTGGEESAAWTLTTDMEGDVVSVKLAVVRQGGTLASFVSLNLASASGKKDYPLPTAVIDAQLAKLG</sequence>
<protein>
    <recommendedName>
        <fullName evidence="5">Lipoprotein</fullName>
    </recommendedName>
</protein>
<feature type="region of interest" description="Disordered" evidence="1">
    <location>
        <begin position="27"/>
        <end position="56"/>
    </location>
</feature>
<name>A0A2M8LPS1_9ACTN</name>
<proteinExistence type="predicted"/>
<gene>
    <name evidence="3" type="ORF">CUT44_32285</name>
</gene>
<accession>A0A2M8LPS1</accession>